<dbReference type="Pfam" id="PF02626">
    <property type="entry name" value="CT_A_B"/>
    <property type="match status" value="1"/>
</dbReference>
<keyword evidence="2" id="KW-0378">Hydrolase</keyword>
<sequence>MGIKIISSGLLTTIQDIGRYGYQKEGIIVSGPMDAFALRVANLLVGNEEGAAAIEITFLGPKILFDSDHLIAITGGDLSPTINGEKVKMDRPVFVPQGSLLQFGAPGLGSRAYLAVSGSFTLPKVLGSYATFLRAEVGGFKGRALQAGDFLPTADPTVIGEMLLTNLLKKTTRSNWAQASWTPMFPLFPRLERSPTLRVIKGPEYALFTPASQQAFWEQEFTVTTDSDRMGYRLQGAPLLLEEPKEMISSAVTFGTIQVPPEGHPIALLADHQTTGGYPRIGQVITADFSKLAQVPLGQKIRFQEISLPEAQQLFIQQEKTIQEIKRAIGYKVKF</sequence>
<gene>
    <name evidence="5" type="ORF">HUW51_14825</name>
</gene>
<evidence type="ECO:0000313" key="6">
    <source>
        <dbReference type="Proteomes" id="UP000515237"/>
    </source>
</evidence>
<accession>A0A7G7G9V1</accession>
<keyword evidence="3" id="KW-0067">ATP-binding</keyword>
<dbReference type="InterPro" id="IPR029000">
    <property type="entry name" value="Cyclophilin-like_dom_sf"/>
</dbReference>
<dbReference type="GO" id="GO:0016740">
    <property type="term" value="F:transferase activity"/>
    <property type="evidence" value="ECO:0007669"/>
    <property type="project" value="UniProtKB-KW"/>
</dbReference>
<dbReference type="SMART" id="SM00797">
    <property type="entry name" value="AHS2"/>
    <property type="match status" value="1"/>
</dbReference>
<dbReference type="PANTHER" id="PTHR43309">
    <property type="entry name" value="5-OXOPROLINASE SUBUNIT C"/>
    <property type="match status" value="1"/>
</dbReference>
<evidence type="ECO:0000259" key="4">
    <source>
        <dbReference type="SMART" id="SM00797"/>
    </source>
</evidence>
<dbReference type="InterPro" id="IPR052708">
    <property type="entry name" value="PxpC"/>
</dbReference>
<dbReference type="EMBL" id="CP055156">
    <property type="protein sequence ID" value="QNF33935.1"/>
    <property type="molecule type" value="Genomic_DNA"/>
</dbReference>
<keyword evidence="6" id="KW-1185">Reference proteome</keyword>
<organism evidence="5 6">
    <name type="scientific">Adhaeribacter swui</name>
    <dbReference type="NCBI Taxonomy" id="2086471"/>
    <lineage>
        <taxon>Bacteria</taxon>
        <taxon>Pseudomonadati</taxon>
        <taxon>Bacteroidota</taxon>
        <taxon>Cytophagia</taxon>
        <taxon>Cytophagales</taxon>
        <taxon>Hymenobacteraceae</taxon>
        <taxon>Adhaeribacter</taxon>
    </lineage>
</organism>
<dbReference type="GO" id="GO:0016787">
    <property type="term" value="F:hydrolase activity"/>
    <property type="evidence" value="ECO:0007669"/>
    <property type="project" value="UniProtKB-KW"/>
</dbReference>
<dbReference type="PANTHER" id="PTHR43309:SF5">
    <property type="entry name" value="5-OXOPROLINASE SUBUNIT C"/>
    <property type="match status" value="1"/>
</dbReference>
<name>A0A7G7G9V1_9BACT</name>
<dbReference type="NCBIfam" id="TIGR00724">
    <property type="entry name" value="urea_amlyse_rel"/>
    <property type="match status" value="1"/>
</dbReference>
<evidence type="ECO:0000256" key="3">
    <source>
        <dbReference type="ARBA" id="ARBA00022840"/>
    </source>
</evidence>
<keyword evidence="1" id="KW-0547">Nucleotide-binding</keyword>
<dbReference type="Proteomes" id="UP000515237">
    <property type="component" value="Chromosome"/>
</dbReference>
<evidence type="ECO:0000256" key="2">
    <source>
        <dbReference type="ARBA" id="ARBA00022801"/>
    </source>
</evidence>
<protein>
    <submittedName>
        <fullName evidence="5">Biotin-dependent carboxyltransferase family protein</fullName>
    </submittedName>
</protein>
<dbReference type="Gene3D" id="2.40.100.10">
    <property type="entry name" value="Cyclophilin-like"/>
    <property type="match status" value="1"/>
</dbReference>
<evidence type="ECO:0000256" key="1">
    <source>
        <dbReference type="ARBA" id="ARBA00022741"/>
    </source>
</evidence>
<dbReference type="GO" id="GO:0005524">
    <property type="term" value="F:ATP binding"/>
    <property type="evidence" value="ECO:0007669"/>
    <property type="project" value="UniProtKB-KW"/>
</dbReference>
<feature type="domain" description="Carboxyltransferase" evidence="4">
    <location>
        <begin position="24"/>
        <end position="321"/>
    </location>
</feature>
<dbReference type="SUPFAM" id="SSF50891">
    <property type="entry name" value="Cyclophilin-like"/>
    <property type="match status" value="1"/>
</dbReference>
<proteinExistence type="predicted"/>
<dbReference type="KEGG" id="aswu:HUW51_14825"/>
<reference evidence="5 6" key="1">
    <citation type="journal article" date="2018" name="Int. J. Syst. Evol. Microbiol.">
        <title>Adhaeribacter swui sp. nov., isolated from wet mud.</title>
        <authorList>
            <person name="Kim D.U."/>
            <person name="Kim K.W."/>
            <person name="Kang M.S."/>
            <person name="Kim J.Y."/>
            <person name="Jang J.H."/>
            <person name="Kim M.K."/>
        </authorList>
    </citation>
    <scope>NUCLEOTIDE SEQUENCE [LARGE SCALE GENOMIC DNA]</scope>
    <source>
        <strain evidence="5 6">KCTC 52873</strain>
    </source>
</reference>
<dbReference type="RefSeq" id="WP_185270417.1">
    <property type="nucleotide sequence ID" value="NZ_CP055156.1"/>
</dbReference>
<dbReference type="AlphaFoldDB" id="A0A7G7G9V1"/>
<dbReference type="InterPro" id="IPR003778">
    <property type="entry name" value="CT_A_B"/>
</dbReference>
<evidence type="ECO:0000313" key="5">
    <source>
        <dbReference type="EMBL" id="QNF33935.1"/>
    </source>
</evidence>
<keyword evidence="5" id="KW-0808">Transferase</keyword>